<dbReference type="EMBL" id="AP028055">
    <property type="protein sequence ID" value="BEH00055.1"/>
    <property type="molecule type" value="Genomic_DNA"/>
</dbReference>
<keyword evidence="2" id="KW-1003">Cell membrane</keyword>
<feature type="transmembrane region" description="Helical" evidence="6">
    <location>
        <begin position="85"/>
        <end position="107"/>
    </location>
</feature>
<gene>
    <name evidence="7" type="ORF">BSYN_23190</name>
</gene>
<comment type="subcellular location">
    <subcellularLocation>
        <location evidence="1">Cell membrane</location>
        <topology evidence="1">Multi-pass membrane protein</topology>
    </subcellularLocation>
</comment>
<dbReference type="InterPro" id="IPR050833">
    <property type="entry name" value="Poly_Biosynth_Transport"/>
</dbReference>
<feature type="transmembrane region" description="Helical" evidence="6">
    <location>
        <begin position="44"/>
        <end position="64"/>
    </location>
</feature>
<keyword evidence="8" id="KW-1185">Reference proteome</keyword>
<feature type="transmembrane region" description="Helical" evidence="6">
    <location>
        <begin position="240"/>
        <end position="263"/>
    </location>
</feature>
<organism evidence="7 8">
    <name type="scientific">Bacteroides sedimenti</name>
    <dbReference type="NCBI Taxonomy" id="2136147"/>
    <lineage>
        <taxon>Bacteria</taxon>
        <taxon>Pseudomonadati</taxon>
        <taxon>Bacteroidota</taxon>
        <taxon>Bacteroidia</taxon>
        <taxon>Bacteroidales</taxon>
        <taxon>Bacteroidaceae</taxon>
        <taxon>Bacteroides</taxon>
    </lineage>
</organism>
<feature type="transmembrane region" description="Helical" evidence="6">
    <location>
        <begin position="210"/>
        <end position="234"/>
    </location>
</feature>
<name>A0ABM8IDL6_9BACE</name>
<feature type="transmembrane region" description="Helical" evidence="6">
    <location>
        <begin position="148"/>
        <end position="169"/>
    </location>
</feature>
<reference evidence="7 8" key="1">
    <citation type="submission" date="2023-04" db="EMBL/GenBank/DDBJ databases">
        <title>Draft genome sequence of acteroides sedimenti strain YN3PY1.</title>
        <authorList>
            <person name="Yoshida N."/>
        </authorList>
    </citation>
    <scope>NUCLEOTIDE SEQUENCE [LARGE SCALE GENOMIC DNA]</scope>
    <source>
        <strain evidence="7 8">YN3PY1</strain>
    </source>
</reference>
<evidence type="ECO:0000256" key="5">
    <source>
        <dbReference type="ARBA" id="ARBA00023136"/>
    </source>
</evidence>
<keyword evidence="3 6" id="KW-0812">Transmembrane</keyword>
<feature type="transmembrane region" description="Helical" evidence="6">
    <location>
        <begin position="175"/>
        <end position="198"/>
    </location>
</feature>
<evidence type="ECO:0000256" key="6">
    <source>
        <dbReference type="SAM" id="Phobius"/>
    </source>
</evidence>
<evidence type="ECO:0000313" key="8">
    <source>
        <dbReference type="Proteomes" id="UP001496674"/>
    </source>
</evidence>
<keyword evidence="4 6" id="KW-1133">Transmembrane helix</keyword>
<evidence type="ECO:0000256" key="4">
    <source>
        <dbReference type="ARBA" id="ARBA00022989"/>
    </source>
</evidence>
<dbReference type="PANTHER" id="PTHR30250">
    <property type="entry name" value="PST FAMILY PREDICTED COLANIC ACID TRANSPORTER"/>
    <property type="match status" value="1"/>
</dbReference>
<evidence type="ECO:0000313" key="7">
    <source>
        <dbReference type="EMBL" id="BEH00055.1"/>
    </source>
</evidence>
<dbReference type="Proteomes" id="UP001496674">
    <property type="component" value="Chromosome"/>
</dbReference>
<keyword evidence="5 6" id="KW-0472">Membrane</keyword>
<evidence type="ECO:0000256" key="3">
    <source>
        <dbReference type="ARBA" id="ARBA00022692"/>
    </source>
</evidence>
<proteinExistence type="predicted"/>
<accession>A0ABM8IDL6</accession>
<feature type="transmembrane region" description="Helical" evidence="6">
    <location>
        <begin position="113"/>
        <end position="136"/>
    </location>
</feature>
<dbReference type="PANTHER" id="PTHR30250:SF11">
    <property type="entry name" value="O-ANTIGEN TRANSPORTER-RELATED"/>
    <property type="match status" value="1"/>
</dbReference>
<evidence type="ECO:0000256" key="2">
    <source>
        <dbReference type="ARBA" id="ARBA00022475"/>
    </source>
</evidence>
<evidence type="ECO:0000256" key="1">
    <source>
        <dbReference type="ARBA" id="ARBA00004651"/>
    </source>
</evidence>
<sequence length="279" mass="31511">MTVFVIIQQVGDTGLYRIDNFIVNKYWSVRESGILGAVSDFGNYIMTSIGVISSLFGPLILIAYSKEEHDKVKSLAVENSLYVGLMAALLAGVIIGFCKPIITLWIGPNYTSYFPWMILKLYVIPFYAAAGVFAFVYRAWNYLKVPALWTVIIGAINLLVSILLCEFSGGDETYIFYMLVISSIFVILQSYILCSYCFSRLYNFSEKRALFINFLKILFVLLLSALLAYVYGLFISVGQLFQLCIAIIVVGCVALILSFMLVLRKEQKQRLLSYLKSFI</sequence>
<protein>
    <submittedName>
        <fullName evidence="7">Uncharacterized protein</fullName>
    </submittedName>
</protein>